<evidence type="ECO:0000256" key="1">
    <source>
        <dbReference type="SAM" id="Phobius"/>
    </source>
</evidence>
<accession>A0A402B8R0</accession>
<feature type="transmembrane region" description="Helical" evidence="1">
    <location>
        <begin position="5"/>
        <end position="26"/>
    </location>
</feature>
<feature type="transmembrane region" description="Helical" evidence="1">
    <location>
        <begin position="46"/>
        <end position="65"/>
    </location>
</feature>
<proteinExistence type="predicted"/>
<dbReference type="AlphaFoldDB" id="A0A402B8R0"/>
<evidence type="ECO:0000313" key="3">
    <source>
        <dbReference type="Proteomes" id="UP000287171"/>
    </source>
</evidence>
<keyword evidence="1" id="KW-0812">Transmembrane</keyword>
<name>A0A402B8R0_9CHLR</name>
<dbReference type="EMBL" id="BIFT01000001">
    <property type="protein sequence ID" value="GCE27707.1"/>
    <property type="molecule type" value="Genomic_DNA"/>
</dbReference>
<protein>
    <submittedName>
        <fullName evidence="2">Uncharacterized protein</fullName>
    </submittedName>
</protein>
<keyword evidence="3" id="KW-1185">Reference proteome</keyword>
<sequence length="75" mass="9024">MKVRFLAYIIAGVFLLIMTYKMVPYFETSFYTCKISVPFCSTLKVLWFLGILGLLFFWMFLFAIVKYDIKRNKKR</sequence>
<gene>
    <name evidence="2" type="ORF">KDA_31910</name>
</gene>
<organism evidence="2 3">
    <name type="scientific">Dictyobacter alpinus</name>
    <dbReference type="NCBI Taxonomy" id="2014873"/>
    <lineage>
        <taxon>Bacteria</taxon>
        <taxon>Bacillati</taxon>
        <taxon>Chloroflexota</taxon>
        <taxon>Ktedonobacteria</taxon>
        <taxon>Ktedonobacterales</taxon>
        <taxon>Dictyobacteraceae</taxon>
        <taxon>Dictyobacter</taxon>
    </lineage>
</organism>
<comment type="caution">
    <text evidence="2">The sequence shown here is derived from an EMBL/GenBank/DDBJ whole genome shotgun (WGS) entry which is preliminary data.</text>
</comment>
<dbReference type="Proteomes" id="UP000287171">
    <property type="component" value="Unassembled WGS sequence"/>
</dbReference>
<keyword evidence="1" id="KW-0472">Membrane</keyword>
<keyword evidence="1" id="KW-1133">Transmembrane helix</keyword>
<evidence type="ECO:0000313" key="2">
    <source>
        <dbReference type="EMBL" id="GCE27707.1"/>
    </source>
</evidence>
<reference evidence="3" key="1">
    <citation type="submission" date="2018-12" db="EMBL/GenBank/DDBJ databases">
        <title>Tengunoibacter tsumagoiensis gen. nov., sp. nov., Dictyobacter kobayashii sp. nov., D. alpinus sp. nov., and D. joshuensis sp. nov. and description of Dictyobacteraceae fam. nov. within the order Ktedonobacterales isolated from Tengu-no-mugimeshi.</title>
        <authorList>
            <person name="Wang C.M."/>
            <person name="Zheng Y."/>
            <person name="Sakai Y."/>
            <person name="Toyoda A."/>
            <person name="Minakuchi Y."/>
            <person name="Abe K."/>
            <person name="Yokota A."/>
            <person name="Yabe S."/>
        </authorList>
    </citation>
    <scope>NUCLEOTIDE SEQUENCE [LARGE SCALE GENOMIC DNA]</scope>
    <source>
        <strain evidence="3">Uno16</strain>
    </source>
</reference>